<feature type="active site" description="Nucleophile" evidence="4">
    <location>
        <position position="183"/>
    </location>
</feature>
<feature type="short sequence motif" description="GXSXG" evidence="4">
    <location>
        <begin position="181"/>
        <end position="185"/>
    </location>
</feature>
<dbReference type="STRING" id="247633.GP2143_07439"/>
<dbReference type="SUPFAM" id="SSF52151">
    <property type="entry name" value="FabD/lysophospholipase-like"/>
    <property type="match status" value="1"/>
</dbReference>
<keyword evidence="7" id="KW-1185">Reference proteome</keyword>
<protein>
    <submittedName>
        <fullName evidence="6">Predicted esterase of the alpha-beta hydrolase superfamily protein</fullName>
    </submittedName>
</protein>
<dbReference type="Gene3D" id="3.40.1090.10">
    <property type="entry name" value="Cytosolic phospholipase A2 catalytic domain"/>
    <property type="match status" value="2"/>
</dbReference>
<evidence type="ECO:0000259" key="5">
    <source>
        <dbReference type="PROSITE" id="PS51635"/>
    </source>
</evidence>
<evidence type="ECO:0000313" key="7">
    <source>
        <dbReference type="Proteomes" id="UP000004931"/>
    </source>
</evidence>
<dbReference type="EMBL" id="AAVT01000003">
    <property type="protein sequence ID" value="EAW31364.1"/>
    <property type="molecule type" value="Genomic_DNA"/>
</dbReference>
<dbReference type="Proteomes" id="UP000004931">
    <property type="component" value="Unassembled WGS sequence"/>
</dbReference>
<dbReference type="PANTHER" id="PTHR14226:SF10">
    <property type="entry name" value="TRIACYLGLYCEROL LIPASE 4-RELATED"/>
    <property type="match status" value="1"/>
</dbReference>
<organism evidence="6 7">
    <name type="scientific">marine gamma proteobacterium HTCC2143</name>
    <dbReference type="NCBI Taxonomy" id="247633"/>
    <lineage>
        <taxon>Bacteria</taxon>
        <taxon>Pseudomonadati</taxon>
        <taxon>Pseudomonadota</taxon>
        <taxon>Gammaproteobacteria</taxon>
        <taxon>Cellvibrionales</taxon>
        <taxon>Spongiibacteraceae</taxon>
        <taxon>BD1-7 clade</taxon>
    </lineage>
</organism>
<accession>A0YC45</accession>
<evidence type="ECO:0000256" key="2">
    <source>
        <dbReference type="ARBA" id="ARBA00022963"/>
    </source>
</evidence>
<evidence type="ECO:0000256" key="3">
    <source>
        <dbReference type="ARBA" id="ARBA00023098"/>
    </source>
</evidence>
<dbReference type="InterPro" id="IPR016035">
    <property type="entry name" value="Acyl_Trfase/lysoPLipase"/>
</dbReference>
<feature type="domain" description="PNPLA" evidence="5">
    <location>
        <begin position="150"/>
        <end position="336"/>
    </location>
</feature>
<dbReference type="InterPro" id="IPR021771">
    <property type="entry name" value="Triacylglycerol_lipase_N"/>
</dbReference>
<dbReference type="AlphaFoldDB" id="A0YC45"/>
<keyword evidence="2 4" id="KW-0442">Lipid degradation</keyword>
<dbReference type="Pfam" id="PF11815">
    <property type="entry name" value="DUF3336"/>
    <property type="match status" value="1"/>
</dbReference>
<dbReference type="GO" id="GO:0004806">
    <property type="term" value="F:triacylglycerol lipase activity"/>
    <property type="evidence" value="ECO:0007669"/>
    <property type="project" value="InterPro"/>
</dbReference>
<dbReference type="GO" id="GO:0016042">
    <property type="term" value="P:lipid catabolic process"/>
    <property type="evidence" value="ECO:0007669"/>
    <property type="project" value="UniProtKB-UniRule"/>
</dbReference>
<dbReference type="OrthoDB" id="7055653at2"/>
<comment type="caution">
    <text evidence="6">The sequence shown here is derived from an EMBL/GenBank/DDBJ whole genome shotgun (WGS) entry which is preliminary data.</text>
</comment>
<name>A0YC45_9GAMM</name>
<proteinExistence type="predicted"/>
<feature type="short sequence motif" description="GXGXXG" evidence="4">
    <location>
        <begin position="154"/>
        <end position="159"/>
    </location>
</feature>
<keyword evidence="3 4" id="KW-0443">Lipid metabolism</keyword>
<sequence length="496" mass="55263">MAEYFKSGQLREIEEKMATATSYEDWKEAALEHDAISGSEVWKLREKSKGYDYVEIRSRLSQLKELRKAGDDMGLLFALNEGIHGNMGGMGRASMYERAKFGTKKLIADYVDELVASLQHISSLPENEISWEDKMDFFDRASHCFGRSALMLSGAGSLGHFHTGVIKVLLKNHLLPTVISGSSAGSMMAGLLGTHTDEELVTLLEENDVLGFGQETLDDSQAGGMRPQVDIATVQAMLAQAIPDLTFQEAYEKTGRQINVTIASVEEHQNSRLMNAMTSPNVFIRTAVMASCAVPGVFPAVKLMAKNVYGEAQPYLPNRSWIDGAVTDDLPAKRLARLYGVNHYIVSQANPLSLMLLNYDKDLPVPQSLKNFWRSMSKELVRGGEALSRRYLRDWPEVGRTMNMISSLSAQEYTGDITIIPSFSFVDPRKLLGQLTVTEIEHLVEEGERSTWGMLERIKIQSKIGRTLDVILDHHADHDVRKIYKNKGLQRSAKAG</sequence>
<dbReference type="Pfam" id="PF01734">
    <property type="entry name" value="Patatin"/>
    <property type="match status" value="1"/>
</dbReference>
<evidence type="ECO:0000256" key="4">
    <source>
        <dbReference type="PROSITE-ProRule" id="PRU01161"/>
    </source>
</evidence>
<feature type="active site" description="Proton acceptor" evidence="4">
    <location>
        <position position="323"/>
    </location>
</feature>
<dbReference type="PROSITE" id="PS51635">
    <property type="entry name" value="PNPLA"/>
    <property type="match status" value="1"/>
</dbReference>
<evidence type="ECO:0000313" key="6">
    <source>
        <dbReference type="EMBL" id="EAW31364.1"/>
    </source>
</evidence>
<reference evidence="6 7" key="1">
    <citation type="journal article" date="2010" name="J. Bacteriol.">
        <title>Genome sequence of the oligotrophic marine Gammaproteobacterium HTCC2143, isolated from the Oregon Coast.</title>
        <authorList>
            <person name="Oh H.M."/>
            <person name="Kang I."/>
            <person name="Ferriera S."/>
            <person name="Giovannoni S.J."/>
            <person name="Cho J.C."/>
        </authorList>
    </citation>
    <scope>NUCLEOTIDE SEQUENCE [LARGE SCALE GENOMIC DNA]</scope>
    <source>
        <strain evidence="6 7">HTCC2143</strain>
    </source>
</reference>
<feature type="short sequence motif" description="DGA/G" evidence="4">
    <location>
        <begin position="323"/>
        <end position="325"/>
    </location>
</feature>
<dbReference type="InterPro" id="IPR002641">
    <property type="entry name" value="PNPLA_dom"/>
</dbReference>
<keyword evidence="1 4" id="KW-0378">Hydrolase</keyword>
<evidence type="ECO:0000256" key="1">
    <source>
        <dbReference type="ARBA" id="ARBA00022801"/>
    </source>
</evidence>
<dbReference type="eggNOG" id="COG1752">
    <property type="taxonomic scope" value="Bacteria"/>
</dbReference>
<dbReference type="CDD" id="cd07206">
    <property type="entry name" value="Pat_TGL3-4-5_SDP1"/>
    <property type="match status" value="1"/>
</dbReference>
<dbReference type="PANTHER" id="PTHR14226">
    <property type="entry name" value="NEUROPATHY TARGET ESTERASE/SWISS CHEESE D.MELANOGASTER"/>
    <property type="match status" value="1"/>
</dbReference>
<dbReference type="InterPro" id="IPR050301">
    <property type="entry name" value="NTE"/>
</dbReference>
<gene>
    <name evidence="6" type="ORF">GP2143_07439</name>
</gene>